<comment type="caution">
    <text evidence="9">The sequence shown here is derived from an EMBL/GenBank/DDBJ whole genome shotgun (WGS) entry which is preliminary data.</text>
</comment>
<evidence type="ECO:0000313" key="9">
    <source>
        <dbReference type="EMBL" id="KAJ8964593.1"/>
    </source>
</evidence>
<reference evidence="9" key="1">
    <citation type="journal article" date="2023" name="Insect Mol. Biol.">
        <title>Genome sequencing provides insights into the evolution of gene families encoding plant cell wall-degrading enzymes in longhorned beetles.</title>
        <authorList>
            <person name="Shin N.R."/>
            <person name="Okamura Y."/>
            <person name="Kirsch R."/>
            <person name="Pauchet Y."/>
        </authorList>
    </citation>
    <scope>NUCLEOTIDE SEQUENCE</scope>
    <source>
        <strain evidence="9">MMC_N1</strain>
    </source>
</reference>
<dbReference type="PANTHER" id="PTHR22930">
    <property type="match status" value="1"/>
</dbReference>
<name>A0ABQ9ISW0_9CUCU</name>
<evidence type="ECO:0000256" key="4">
    <source>
        <dbReference type="ARBA" id="ARBA00022722"/>
    </source>
</evidence>
<feature type="domain" description="DDE Tnp4" evidence="8">
    <location>
        <begin position="157"/>
        <end position="282"/>
    </location>
</feature>
<dbReference type="InterPro" id="IPR027806">
    <property type="entry name" value="HARBI1_dom"/>
</dbReference>
<evidence type="ECO:0000256" key="6">
    <source>
        <dbReference type="ARBA" id="ARBA00022801"/>
    </source>
</evidence>
<dbReference type="EMBL" id="JAPWTJ010002769">
    <property type="protein sequence ID" value="KAJ8964593.1"/>
    <property type="molecule type" value="Genomic_DNA"/>
</dbReference>
<organism evidence="9 10">
    <name type="scientific">Molorchus minor</name>
    <dbReference type="NCBI Taxonomy" id="1323400"/>
    <lineage>
        <taxon>Eukaryota</taxon>
        <taxon>Metazoa</taxon>
        <taxon>Ecdysozoa</taxon>
        <taxon>Arthropoda</taxon>
        <taxon>Hexapoda</taxon>
        <taxon>Insecta</taxon>
        <taxon>Pterygota</taxon>
        <taxon>Neoptera</taxon>
        <taxon>Endopterygota</taxon>
        <taxon>Coleoptera</taxon>
        <taxon>Polyphaga</taxon>
        <taxon>Cucujiformia</taxon>
        <taxon>Chrysomeloidea</taxon>
        <taxon>Cerambycidae</taxon>
        <taxon>Lamiinae</taxon>
        <taxon>Monochamini</taxon>
        <taxon>Molorchus</taxon>
    </lineage>
</organism>
<keyword evidence="6" id="KW-0378">Hydrolase</keyword>
<dbReference type="InterPro" id="IPR045249">
    <property type="entry name" value="HARBI1-like"/>
</dbReference>
<dbReference type="Proteomes" id="UP001162164">
    <property type="component" value="Unassembled WGS sequence"/>
</dbReference>
<evidence type="ECO:0000313" key="10">
    <source>
        <dbReference type="Proteomes" id="UP001162164"/>
    </source>
</evidence>
<accession>A0ABQ9ISW0</accession>
<gene>
    <name evidence="9" type="ORF">NQ317_000078</name>
</gene>
<keyword evidence="4" id="KW-0540">Nuclease</keyword>
<evidence type="ECO:0000256" key="2">
    <source>
        <dbReference type="ARBA" id="ARBA00004123"/>
    </source>
</evidence>
<protein>
    <recommendedName>
        <fullName evidence="8">DDE Tnp4 domain-containing protein</fullName>
    </recommendedName>
</protein>
<proteinExistence type="inferred from homology"/>
<evidence type="ECO:0000256" key="5">
    <source>
        <dbReference type="ARBA" id="ARBA00022723"/>
    </source>
</evidence>
<comment type="cofactor">
    <cofactor evidence="1">
        <name>a divalent metal cation</name>
        <dbReference type="ChEBI" id="CHEBI:60240"/>
    </cofactor>
</comment>
<comment type="subcellular location">
    <subcellularLocation>
        <location evidence="2">Nucleus</location>
    </subcellularLocation>
</comment>
<comment type="similarity">
    <text evidence="3">Belongs to the HARBI1 family.</text>
</comment>
<feature type="non-terminal residue" evidence="9">
    <location>
        <position position="318"/>
    </location>
</feature>
<keyword evidence="10" id="KW-1185">Reference proteome</keyword>
<evidence type="ECO:0000259" key="8">
    <source>
        <dbReference type="Pfam" id="PF13359"/>
    </source>
</evidence>
<evidence type="ECO:0000256" key="1">
    <source>
        <dbReference type="ARBA" id="ARBA00001968"/>
    </source>
</evidence>
<dbReference type="PANTHER" id="PTHR22930:SF227">
    <property type="entry name" value="DDE TNP4 DOMAIN-CONTAINING PROTEIN"/>
    <property type="match status" value="1"/>
</dbReference>
<keyword evidence="7" id="KW-0539">Nucleus</keyword>
<dbReference type="Pfam" id="PF13359">
    <property type="entry name" value="DDE_Tnp_4"/>
    <property type="match status" value="1"/>
</dbReference>
<evidence type="ECO:0000256" key="7">
    <source>
        <dbReference type="ARBA" id="ARBA00023242"/>
    </source>
</evidence>
<sequence>MDNMFIAFIEEVQIRHNNRLVMRNLRDSSNPFNIPALEFKKMFRLTRDLAHSLFLQINEVLDNGHSRVTRIPTVIQFFVALHFYSHGSYQKSIEKDRHCSLSQSSVSRCLHSVTDIIVNYFSARFFEQFGFPGVIGAIDGTHVAIVSPAAGGIPPSAICDANLNILSINSRYPGSVHDTAIWQMSTVFNYIRNNYINGDRTSWLLGDSGYPLQPFLLTPIVDADPETPNGRYTYAHIRARNPVERCIGVLKGTFRCLLKDRTLHYKPEFAAQIVVACATLHNILRTANVDNELEEDDNDNVYGMADVDFMDFYEEGIN</sequence>
<keyword evidence="5" id="KW-0479">Metal-binding</keyword>
<evidence type="ECO:0000256" key="3">
    <source>
        <dbReference type="ARBA" id="ARBA00006958"/>
    </source>
</evidence>